<name>A0A9D8KCJ5_9DELT</name>
<organism evidence="2 3">
    <name type="scientific">Candidatus Zymogenus saltonus</name>
    <dbReference type="NCBI Taxonomy" id="2844893"/>
    <lineage>
        <taxon>Bacteria</taxon>
        <taxon>Deltaproteobacteria</taxon>
        <taxon>Candidatus Zymogenia</taxon>
        <taxon>Candidatus Zymogeniales</taxon>
        <taxon>Candidatus Zymogenaceae</taxon>
        <taxon>Candidatus Zymogenus</taxon>
    </lineage>
</organism>
<reference evidence="2" key="2">
    <citation type="submission" date="2021-01" db="EMBL/GenBank/DDBJ databases">
        <authorList>
            <person name="Hahn C.R."/>
            <person name="Youssef N.H."/>
            <person name="Elshahed M."/>
        </authorList>
    </citation>
    <scope>NUCLEOTIDE SEQUENCE</scope>
    <source>
        <strain evidence="2">Zod_Metabat.24</strain>
    </source>
</reference>
<dbReference type="EMBL" id="JAFGIX010000010">
    <property type="protein sequence ID" value="MBN1572033.1"/>
    <property type="molecule type" value="Genomic_DNA"/>
</dbReference>
<dbReference type="AlphaFoldDB" id="A0A9D8KCJ5"/>
<protein>
    <submittedName>
        <fullName evidence="2">Uncharacterized protein</fullName>
    </submittedName>
</protein>
<evidence type="ECO:0000313" key="3">
    <source>
        <dbReference type="Proteomes" id="UP000809273"/>
    </source>
</evidence>
<evidence type="ECO:0000313" key="2">
    <source>
        <dbReference type="EMBL" id="MBN1572033.1"/>
    </source>
</evidence>
<keyword evidence="1" id="KW-0472">Membrane</keyword>
<comment type="caution">
    <text evidence="2">The sequence shown here is derived from an EMBL/GenBank/DDBJ whole genome shotgun (WGS) entry which is preliminary data.</text>
</comment>
<evidence type="ECO:0000256" key="1">
    <source>
        <dbReference type="SAM" id="Phobius"/>
    </source>
</evidence>
<proteinExistence type="predicted"/>
<gene>
    <name evidence="2" type="ORF">JW984_02430</name>
</gene>
<keyword evidence="1" id="KW-0812">Transmembrane</keyword>
<accession>A0A9D8KCJ5</accession>
<reference evidence="2" key="1">
    <citation type="journal article" date="2021" name="Environ. Microbiol.">
        <title>Genomic characterization of three novel Desulfobacterota classes expand the metabolic and phylogenetic diversity of the phylum.</title>
        <authorList>
            <person name="Murphy C.L."/>
            <person name="Biggerstaff J."/>
            <person name="Eichhorn A."/>
            <person name="Ewing E."/>
            <person name="Shahan R."/>
            <person name="Soriano D."/>
            <person name="Stewart S."/>
            <person name="VanMol K."/>
            <person name="Walker R."/>
            <person name="Walters P."/>
            <person name="Elshahed M.S."/>
            <person name="Youssef N.H."/>
        </authorList>
    </citation>
    <scope>NUCLEOTIDE SEQUENCE</scope>
    <source>
        <strain evidence="2">Zod_Metabat.24</strain>
    </source>
</reference>
<dbReference type="Proteomes" id="UP000809273">
    <property type="component" value="Unassembled WGS sequence"/>
</dbReference>
<feature type="transmembrane region" description="Helical" evidence="1">
    <location>
        <begin position="6"/>
        <end position="25"/>
    </location>
</feature>
<sequence length="232" mass="27003">MCSTWIALSAISTFILALVAIITAFKDEIISFFRKPELSISFEPFPPDYHKTILRRVNNPSIWADTYYARIKVHNSGKTKAENVEVLANKLYKILPDGKEKIVPDFIPINLFWTYFFDSPIYPHISPDSYRYFTLLRVVDPKMRHALDEDRTWDGIDPENTIIGFETFVKPYSKKNLQPAGKYIIELRISASNIPKSINHKVQIILTGKWSKDEERMYEDGIRINILNNKEN</sequence>
<keyword evidence="1" id="KW-1133">Transmembrane helix</keyword>